<evidence type="ECO:0000313" key="3">
    <source>
        <dbReference type="Proteomes" id="UP001281447"/>
    </source>
</evidence>
<proteinExistence type="predicted"/>
<sequence length="177" mass="18887">MCVSRSSDYFGSTPPPKQLQPIIEQIARAGISVMSLPATDLHLGGRQDEHTVRRAVTPIRQLRDGGVNMCIATNNIRNAFTPYGTGDIMQTAMLAIPTAHLGGADDLPTVLPMITSNPARALGIRNYGIAPGNPADVVLLDTKSVTEAVIDLPTRLVVIKNGVVTVETTKEVKVYGE</sequence>
<dbReference type="PANTHER" id="PTHR32027">
    <property type="entry name" value="CYTOSINE DEAMINASE"/>
    <property type="match status" value="1"/>
</dbReference>
<feature type="domain" description="Amidohydrolase 3" evidence="1">
    <location>
        <begin position="15"/>
        <end position="165"/>
    </location>
</feature>
<organism evidence="2 3">
    <name type="scientific">Tigheibacillus halophilus</name>
    <dbReference type="NCBI Taxonomy" id="361280"/>
    <lineage>
        <taxon>Bacteria</taxon>
        <taxon>Bacillati</taxon>
        <taxon>Bacillota</taxon>
        <taxon>Bacilli</taxon>
        <taxon>Bacillales</taxon>
        <taxon>Bacillaceae</taxon>
        <taxon>Tigheibacillus</taxon>
    </lineage>
</organism>
<keyword evidence="3" id="KW-1185">Reference proteome</keyword>
<dbReference type="Pfam" id="PF07969">
    <property type="entry name" value="Amidohydro_3"/>
    <property type="match status" value="1"/>
</dbReference>
<comment type="caution">
    <text evidence="2">The sequence shown here is derived from an EMBL/GenBank/DDBJ whole genome shotgun (WGS) entry which is preliminary data.</text>
</comment>
<protein>
    <submittedName>
        <fullName evidence="2">Amidohydrolase family protein</fullName>
    </submittedName>
</protein>
<dbReference type="EMBL" id="JAWDIP010000003">
    <property type="protein sequence ID" value="MDY0393502.1"/>
    <property type="molecule type" value="Genomic_DNA"/>
</dbReference>
<name>A0ABU5C465_9BACI</name>
<dbReference type="Gene3D" id="2.30.40.10">
    <property type="entry name" value="Urease, subunit C, domain 1"/>
    <property type="match status" value="1"/>
</dbReference>
<dbReference type="InterPro" id="IPR011059">
    <property type="entry name" value="Metal-dep_hydrolase_composite"/>
</dbReference>
<evidence type="ECO:0000259" key="1">
    <source>
        <dbReference type="Pfam" id="PF07969"/>
    </source>
</evidence>
<dbReference type="InterPro" id="IPR052349">
    <property type="entry name" value="Metallo-hydrolase_Enzymes"/>
</dbReference>
<dbReference type="SUPFAM" id="SSF51556">
    <property type="entry name" value="Metallo-dependent hydrolases"/>
    <property type="match status" value="1"/>
</dbReference>
<dbReference type="InterPro" id="IPR032466">
    <property type="entry name" value="Metal_Hydrolase"/>
</dbReference>
<reference evidence="2 3" key="1">
    <citation type="submission" date="2023-10" db="EMBL/GenBank/DDBJ databases">
        <title>Virgibacillus halophilus 5B73C genome.</title>
        <authorList>
            <person name="Miliotis G."/>
            <person name="Sengupta P."/>
            <person name="Hameed A."/>
            <person name="Chuvochina M."/>
            <person name="Mcdonagh F."/>
            <person name="Simpson A.C."/>
            <person name="Singh N.K."/>
            <person name="Rekha P.D."/>
            <person name="Raman K."/>
            <person name="Hugenholtz P."/>
            <person name="Venkateswaran K."/>
        </authorList>
    </citation>
    <scope>NUCLEOTIDE SEQUENCE [LARGE SCALE GENOMIC DNA]</scope>
    <source>
        <strain evidence="2 3">5B73C</strain>
    </source>
</reference>
<dbReference type="Gene3D" id="3.20.20.140">
    <property type="entry name" value="Metal-dependent hydrolases"/>
    <property type="match status" value="1"/>
</dbReference>
<dbReference type="InterPro" id="IPR013108">
    <property type="entry name" value="Amidohydro_3"/>
</dbReference>
<dbReference type="PANTHER" id="PTHR32027:SF9">
    <property type="entry name" value="BLL3847 PROTEIN"/>
    <property type="match status" value="1"/>
</dbReference>
<gene>
    <name evidence="2" type="ORF">RWE15_02460</name>
</gene>
<evidence type="ECO:0000313" key="2">
    <source>
        <dbReference type="EMBL" id="MDY0393502.1"/>
    </source>
</evidence>
<accession>A0ABU5C465</accession>
<dbReference type="Proteomes" id="UP001281447">
    <property type="component" value="Unassembled WGS sequence"/>
</dbReference>